<dbReference type="InterPro" id="IPR050055">
    <property type="entry name" value="EF-Tu_GTPase"/>
</dbReference>
<dbReference type="GO" id="GO:0003746">
    <property type="term" value="F:translation elongation factor activity"/>
    <property type="evidence" value="ECO:0007669"/>
    <property type="project" value="TreeGrafter"/>
</dbReference>
<dbReference type="Proteomes" id="UP000178636">
    <property type="component" value="Unassembled WGS sequence"/>
</dbReference>
<proteinExistence type="predicted"/>
<dbReference type="Gene3D" id="2.40.30.10">
    <property type="entry name" value="Translation factors"/>
    <property type="match status" value="1"/>
</dbReference>
<dbReference type="InterPro" id="IPR009000">
    <property type="entry name" value="Transl_B-barrel_sf"/>
</dbReference>
<protein>
    <recommendedName>
        <fullName evidence="3">Translation elongation factor EFTu-like domain-containing protein</fullName>
    </recommendedName>
</protein>
<comment type="caution">
    <text evidence="1">The sequence shown here is derived from an EMBL/GenBank/DDBJ whole genome shotgun (WGS) entry which is preliminary data.</text>
</comment>
<evidence type="ECO:0000313" key="1">
    <source>
        <dbReference type="EMBL" id="OGZ12344.1"/>
    </source>
</evidence>
<dbReference type="PANTHER" id="PTHR43721:SF22">
    <property type="entry name" value="ELONGATION FACTOR TU, MITOCHONDRIAL"/>
    <property type="match status" value="1"/>
</dbReference>
<reference evidence="1 2" key="1">
    <citation type="journal article" date="2016" name="Nat. Commun.">
        <title>Thousands of microbial genomes shed light on interconnected biogeochemical processes in an aquifer system.</title>
        <authorList>
            <person name="Anantharaman K."/>
            <person name="Brown C.T."/>
            <person name="Hug L.A."/>
            <person name="Sharon I."/>
            <person name="Castelle C.J."/>
            <person name="Probst A.J."/>
            <person name="Thomas B.C."/>
            <person name="Singh A."/>
            <person name="Wilkins M.J."/>
            <person name="Karaoz U."/>
            <person name="Brodie E.L."/>
            <person name="Williams K.H."/>
            <person name="Hubbard S.S."/>
            <person name="Banfield J.F."/>
        </authorList>
    </citation>
    <scope>NUCLEOTIDE SEQUENCE [LARGE SCALE GENOMIC DNA]</scope>
</reference>
<dbReference type="PANTHER" id="PTHR43721">
    <property type="entry name" value="ELONGATION FACTOR TU-RELATED"/>
    <property type="match status" value="1"/>
</dbReference>
<evidence type="ECO:0008006" key="3">
    <source>
        <dbReference type="Google" id="ProtNLM"/>
    </source>
</evidence>
<sequence>MQSTIEVKDVFDIAGRGTVVVGTLRSGTLHVGMHTIVNGVDGKIAGIEAKGAELTIVGSEAGVLIHGLDKKQFSRGMLVYFS</sequence>
<organism evidence="1 2">
    <name type="scientific">Candidatus Lloydbacteria bacterium RIFCSPHIGHO2_02_FULL_54_17</name>
    <dbReference type="NCBI Taxonomy" id="1798664"/>
    <lineage>
        <taxon>Bacteria</taxon>
        <taxon>Candidatus Lloydiibacteriota</taxon>
    </lineage>
</organism>
<dbReference type="AlphaFoldDB" id="A0A1G2DFB7"/>
<accession>A0A1G2DFB7</accession>
<gene>
    <name evidence="1" type="ORF">A3C93_03460</name>
</gene>
<name>A0A1G2DFB7_9BACT</name>
<dbReference type="EMBL" id="MHLO01000020">
    <property type="protein sequence ID" value="OGZ12344.1"/>
    <property type="molecule type" value="Genomic_DNA"/>
</dbReference>
<evidence type="ECO:0000313" key="2">
    <source>
        <dbReference type="Proteomes" id="UP000178636"/>
    </source>
</evidence>
<dbReference type="SUPFAM" id="SSF50447">
    <property type="entry name" value="Translation proteins"/>
    <property type="match status" value="1"/>
</dbReference>
<dbReference type="STRING" id="1798664.A3C93_03460"/>